<accession>A0A2R6WG38</accession>
<comment type="similarity">
    <text evidence="1">Belongs to the protein kinase superfamily. CMGC Ser/Thr protein kinase family. MAP kinase subfamily.</text>
</comment>
<reference evidence="10" key="1">
    <citation type="journal article" date="2017" name="Cell">
        <title>Insights into land plant evolution garnered from the Marchantia polymorpha genome.</title>
        <authorList>
            <person name="Bowman J.L."/>
            <person name="Kohchi T."/>
            <person name="Yamato K.T."/>
            <person name="Jenkins J."/>
            <person name="Shu S."/>
            <person name="Ishizaki K."/>
            <person name="Yamaoka S."/>
            <person name="Nishihama R."/>
            <person name="Nakamura Y."/>
            <person name="Berger F."/>
            <person name="Adam C."/>
            <person name="Aki S.S."/>
            <person name="Althoff F."/>
            <person name="Araki T."/>
            <person name="Arteaga-Vazquez M.A."/>
            <person name="Balasubrmanian S."/>
            <person name="Barry K."/>
            <person name="Bauer D."/>
            <person name="Boehm C.R."/>
            <person name="Briginshaw L."/>
            <person name="Caballero-Perez J."/>
            <person name="Catarino B."/>
            <person name="Chen F."/>
            <person name="Chiyoda S."/>
            <person name="Chovatia M."/>
            <person name="Davies K.M."/>
            <person name="Delmans M."/>
            <person name="Demura T."/>
            <person name="Dierschke T."/>
            <person name="Dolan L."/>
            <person name="Dorantes-Acosta A.E."/>
            <person name="Eklund D.M."/>
            <person name="Florent S.N."/>
            <person name="Flores-Sandoval E."/>
            <person name="Fujiyama A."/>
            <person name="Fukuzawa H."/>
            <person name="Galik B."/>
            <person name="Grimanelli D."/>
            <person name="Grimwood J."/>
            <person name="Grossniklaus U."/>
            <person name="Hamada T."/>
            <person name="Haseloff J."/>
            <person name="Hetherington A.J."/>
            <person name="Higo A."/>
            <person name="Hirakawa Y."/>
            <person name="Hundley H.N."/>
            <person name="Ikeda Y."/>
            <person name="Inoue K."/>
            <person name="Inoue S.I."/>
            <person name="Ishida S."/>
            <person name="Jia Q."/>
            <person name="Kakita M."/>
            <person name="Kanazawa T."/>
            <person name="Kawai Y."/>
            <person name="Kawashima T."/>
            <person name="Kennedy M."/>
            <person name="Kinose K."/>
            <person name="Kinoshita T."/>
            <person name="Kohara Y."/>
            <person name="Koide E."/>
            <person name="Komatsu K."/>
            <person name="Kopischke S."/>
            <person name="Kubo M."/>
            <person name="Kyozuka J."/>
            <person name="Lagercrantz U."/>
            <person name="Lin S.S."/>
            <person name="Lindquist E."/>
            <person name="Lipzen A.M."/>
            <person name="Lu C.W."/>
            <person name="De Luna E."/>
            <person name="Martienssen R.A."/>
            <person name="Minamino N."/>
            <person name="Mizutani M."/>
            <person name="Mizutani M."/>
            <person name="Mochizuki N."/>
            <person name="Monte I."/>
            <person name="Mosher R."/>
            <person name="Nagasaki H."/>
            <person name="Nakagami H."/>
            <person name="Naramoto S."/>
            <person name="Nishitani K."/>
            <person name="Ohtani M."/>
            <person name="Okamoto T."/>
            <person name="Okumura M."/>
            <person name="Phillips J."/>
            <person name="Pollak B."/>
            <person name="Reinders A."/>
            <person name="Rovekamp M."/>
            <person name="Sano R."/>
            <person name="Sawa S."/>
            <person name="Schmid M.W."/>
            <person name="Shirakawa M."/>
            <person name="Solano R."/>
            <person name="Spunde A."/>
            <person name="Suetsugu N."/>
            <person name="Sugano S."/>
            <person name="Sugiyama A."/>
            <person name="Sun R."/>
            <person name="Suzuki Y."/>
            <person name="Takenaka M."/>
            <person name="Takezawa D."/>
            <person name="Tomogane H."/>
            <person name="Tsuzuki M."/>
            <person name="Ueda T."/>
            <person name="Umeda M."/>
            <person name="Ward J.M."/>
            <person name="Watanabe Y."/>
            <person name="Yazaki K."/>
            <person name="Yokoyama R."/>
            <person name="Yoshitake Y."/>
            <person name="Yotsui I."/>
            <person name="Zachgo S."/>
            <person name="Schmutz J."/>
        </authorList>
    </citation>
    <scope>NUCLEOTIDE SEQUENCE [LARGE SCALE GENOMIC DNA]</scope>
    <source>
        <strain evidence="10">Tak-1</strain>
    </source>
</reference>
<evidence type="ECO:0000256" key="4">
    <source>
        <dbReference type="ARBA" id="ARBA00022741"/>
    </source>
</evidence>
<feature type="binding site" evidence="7">
    <location>
        <position position="45"/>
    </location>
    <ligand>
        <name>ATP</name>
        <dbReference type="ChEBI" id="CHEBI:30616"/>
    </ligand>
</feature>
<dbReference type="PROSITE" id="PS00107">
    <property type="entry name" value="PROTEIN_KINASE_ATP"/>
    <property type="match status" value="1"/>
</dbReference>
<protein>
    <recommendedName>
        <fullName evidence="8">Protein kinase domain-containing protein</fullName>
    </recommendedName>
</protein>
<evidence type="ECO:0000313" key="10">
    <source>
        <dbReference type="Proteomes" id="UP000244005"/>
    </source>
</evidence>
<dbReference type="InterPro" id="IPR050117">
    <property type="entry name" value="MAPK"/>
</dbReference>
<evidence type="ECO:0000256" key="3">
    <source>
        <dbReference type="ARBA" id="ARBA00022679"/>
    </source>
</evidence>
<dbReference type="OrthoDB" id="2396at2759"/>
<dbReference type="Proteomes" id="UP000244005">
    <property type="component" value="Unassembled WGS sequence"/>
</dbReference>
<keyword evidence="3" id="KW-0808">Transferase</keyword>
<dbReference type="SUPFAM" id="SSF56112">
    <property type="entry name" value="Protein kinase-like (PK-like)"/>
    <property type="match status" value="1"/>
</dbReference>
<evidence type="ECO:0000256" key="5">
    <source>
        <dbReference type="ARBA" id="ARBA00022777"/>
    </source>
</evidence>
<feature type="domain" description="Protein kinase" evidence="8">
    <location>
        <begin position="15"/>
        <end position="289"/>
    </location>
</feature>
<evidence type="ECO:0000259" key="8">
    <source>
        <dbReference type="PROSITE" id="PS50011"/>
    </source>
</evidence>
<evidence type="ECO:0000256" key="1">
    <source>
        <dbReference type="ARBA" id="ARBA00008832"/>
    </source>
</evidence>
<dbReference type="GO" id="GO:0005524">
    <property type="term" value="F:ATP binding"/>
    <property type="evidence" value="ECO:0007669"/>
    <property type="project" value="UniProtKB-UniRule"/>
</dbReference>
<keyword evidence="5" id="KW-0418">Kinase</keyword>
<dbReference type="GO" id="GO:0035556">
    <property type="term" value="P:intracellular signal transduction"/>
    <property type="evidence" value="ECO:0000318"/>
    <property type="project" value="GO_Central"/>
</dbReference>
<dbReference type="GO" id="GO:0004674">
    <property type="term" value="F:protein serine/threonine kinase activity"/>
    <property type="evidence" value="ECO:0000318"/>
    <property type="project" value="GO_Central"/>
</dbReference>
<dbReference type="Gramene" id="Mp5g08860.1">
    <property type="protein sequence ID" value="Mp5g08860.1.cds"/>
    <property type="gene ID" value="Mp5g08860"/>
</dbReference>
<dbReference type="Pfam" id="PF00069">
    <property type="entry name" value="Pkinase"/>
    <property type="match status" value="1"/>
</dbReference>
<dbReference type="InterPro" id="IPR017441">
    <property type="entry name" value="Protein_kinase_ATP_BS"/>
</dbReference>
<dbReference type="AlphaFoldDB" id="A0A2R6WG38"/>
<gene>
    <name evidence="9" type="ORF">MARPO_0095s0072</name>
</gene>
<name>A0A2R6WG38_MARPO</name>
<dbReference type="InterPro" id="IPR011009">
    <property type="entry name" value="Kinase-like_dom_sf"/>
</dbReference>
<dbReference type="GO" id="GO:0005634">
    <property type="term" value="C:nucleus"/>
    <property type="evidence" value="ECO:0000318"/>
    <property type="project" value="GO_Central"/>
</dbReference>
<dbReference type="GO" id="GO:0005737">
    <property type="term" value="C:cytoplasm"/>
    <property type="evidence" value="ECO:0000318"/>
    <property type="project" value="GO_Central"/>
</dbReference>
<dbReference type="OMA" id="GASWISY"/>
<evidence type="ECO:0000256" key="2">
    <source>
        <dbReference type="ARBA" id="ARBA00022527"/>
    </source>
</evidence>
<evidence type="ECO:0000256" key="7">
    <source>
        <dbReference type="PROSITE-ProRule" id="PRU10141"/>
    </source>
</evidence>
<dbReference type="InterPro" id="IPR000719">
    <property type="entry name" value="Prot_kinase_dom"/>
</dbReference>
<keyword evidence="6 7" id="KW-0067">ATP-binding</keyword>
<dbReference type="PROSITE" id="PS50011">
    <property type="entry name" value="PROTEIN_KINASE_DOM"/>
    <property type="match status" value="1"/>
</dbReference>
<proteinExistence type="inferred from homology"/>
<dbReference type="PANTHER" id="PTHR24055">
    <property type="entry name" value="MITOGEN-ACTIVATED PROTEIN KINASE"/>
    <property type="match status" value="1"/>
</dbReference>
<keyword evidence="4 7" id="KW-0547">Nucleotide-binding</keyword>
<dbReference type="FunFam" id="3.30.200.20:FF:000046">
    <property type="entry name" value="Mitogen-activated protein kinase"/>
    <property type="match status" value="1"/>
</dbReference>
<evidence type="ECO:0000313" key="9">
    <source>
        <dbReference type="EMBL" id="PTQ32818.1"/>
    </source>
</evidence>
<evidence type="ECO:0000256" key="6">
    <source>
        <dbReference type="ARBA" id="ARBA00022840"/>
    </source>
</evidence>
<sequence>METEFFIEYDEANWYQIQEVIGKGSYGMVCSAIDTHTGEKVAIKKINNIFQHVSDATRILWEIKLLRLLRHPKLVEVKHIMVPLSCREFKDIYVMFELMKSDLHQVVKTNDGLTREHYQFLKICDFDLAHVAFNDAPTTIFWTDFVATRWYQTPELCGIGYIFVDVLTGRPFFPRKNVVHQLDLMTNMLGSTSSEAIQWARNEKAKRYLTKMRKKQSLPFSYSLDLRFCPKDRHTVEQAPADSYIKGFANVEQETSAKSITKMEFGFERRQINKDDVRELIYREEQEET</sequence>
<dbReference type="EMBL" id="KZ772767">
    <property type="protein sequence ID" value="PTQ32818.1"/>
    <property type="molecule type" value="Genomic_DNA"/>
</dbReference>
<dbReference type="Gene3D" id="3.30.200.20">
    <property type="entry name" value="Phosphorylase Kinase, domain 1"/>
    <property type="match status" value="2"/>
</dbReference>
<keyword evidence="2" id="KW-0723">Serine/threonine-protein kinase</keyword>
<dbReference type="Gene3D" id="1.10.510.10">
    <property type="entry name" value="Transferase(Phosphotransferase) domain 1"/>
    <property type="match status" value="1"/>
</dbReference>
<organism evidence="9 10">
    <name type="scientific">Marchantia polymorpha</name>
    <name type="common">Common liverwort</name>
    <name type="synonym">Marchantia aquatica</name>
    <dbReference type="NCBI Taxonomy" id="3197"/>
    <lineage>
        <taxon>Eukaryota</taxon>
        <taxon>Viridiplantae</taxon>
        <taxon>Streptophyta</taxon>
        <taxon>Embryophyta</taxon>
        <taxon>Marchantiophyta</taxon>
        <taxon>Marchantiopsida</taxon>
        <taxon>Marchantiidae</taxon>
        <taxon>Marchantiales</taxon>
        <taxon>Marchantiaceae</taxon>
        <taxon>Marchantia</taxon>
    </lineage>
</organism>
<keyword evidence="10" id="KW-1185">Reference proteome</keyword>